<evidence type="ECO:0000313" key="3">
    <source>
        <dbReference type="Proteomes" id="UP000198814"/>
    </source>
</evidence>
<keyword evidence="3" id="KW-1185">Reference proteome</keyword>
<protein>
    <submittedName>
        <fullName evidence="2">Uncharacterized protein</fullName>
    </submittedName>
</protein>
<dbReference type="EMBL" id="FODO01000022">
    <property type="protein sequence ID" value="SEO86180.1"/>
    <property type="molecule type" value="Genomic_DNA"/>
</dbReference>
<proteinExistence type="predicted"/>
<name>A0A1H8T586_9PROT</name>
<reference evidence="3" key="1">
    <citation type="submission" date="2016-10" db="EMBL/GenBank/DDBJ databases">
        <authorList>
            <person name="Varghese N."/>
            <person name="Submissions S."/>
        </authorList>
    </citation>
    <scope>NUCLEOTIDE SEQUENCE [LARGE SCALE GENOMIC DNA]</scope>
    <source>
        <strain evidence="3">Nm76</strain>
    </source>
</reference>
<dbReference type="AlphaFoldDB" id="A0A1H8T586"/>
<gene>
    <name evidence="2" type="ORF">SAMN05216333_12220</name>
</gene>
<organism evidence="2 3">
    <name type="scientific">Nitrosomonas oligotropha</name>
    <dbReference type="NCBI Taxonomy" id="42354"/>
    <lineage>
        <taxon>Bacteria</taxon>
        <taxon>Pseudomonadati</taxon>
        <taxon>Pseudomonadota</taxon>
        <taxon>Betaproteobacteria</taxon>
        <taxon>Nitrosomonadales</taxon>
        <taxon>Nitrosomonadaceae</taxon>
        <taxon>Nitrosomonas</taxon>
    </lineage>
</organism>
<sequence length="47" mass="5195">MAVREVEADRAITSRRGRILANQGRVGSLGMPLKNRADTPKTYVLPE</sequence>
<evidence type="ECO:0000256" key="1">
    <source>
        <dbReference type="SAM" id="MobiDB-lite"/>
    </source>
</evidence>
<dbReference type="Proteomes" id="UP000198814">
    <property type="component" value="Unassembled WGS sequence"/>
</dbReference>
<feature type="region of interest" description="Disordered" evidence="1">
    <location>
        <begin position="28"/>
        <end position="47"/>
    </location>
</feature>
<evidence type="ECO:0000313" key="2">
    <source>
        <dbReference type="EMBL" id="SEO86180.1"/>
    </source>
</evidence>
<accession>A0A1H8T586</accession>